<feature type="region of interest" description="Disordered" evidence="1">
    <location>
        <begin position="43"/>
        <end position="81"/>
    </location>
</feature>
<name>A0A8H3BSR9_9AGAM</name>
<gene>
    <name evidence="2" type="ORF">RDB_LOCUS55509</name>
</gene>
<comment type="caution">
    <text evidence="2">The sequence shown here is derived from an EMBL/GenBank/DDBJ whole genome shotgun (WGS) entry which is preliminary data.</text>
</comment>
<organism evidence="2 3">
    <name type="scientific">Rhizoctonia solani</name>
    <dbReference type="NCBI Taxonomy" id="456999"/>
    <lineage>
        <taxon>Eukaryota</taxon>
        <taxon>Fungi</taxon>
        <taxon>Dikarya</taxon>
        <taxon>Basidiomycota</taxon>
        <taxon>Agaricomycotina</taxon>
        <taxon>Agaricomycetes</taxon>
        <taxon>Cantharellales</taxon>
        <taxon>Ceratobasidiaceae</taxon>
        <taxon>Rhizoctonia</taxon>
    </lineage>
</organism>
<dbReference type="EMBL" id="CAJMWZ010002869">
    <property type="protein sequence ID" value="CAE6464680.1"/>
    <property type="molecule type" value="Genomic_DNA"/>
</dbReference>
<sequence>MGGKAPRKTLVVRQAKSPCKVYTTNVVKGSNFLRKPIISVHRARKKASDGMKMPKAQQTSTDGAPTSEEVVASAENKADKK</sequence>
<reference evidence="2" key="1">
    <citation type="submission" date="2021-01" db="EMBL/GenBank/DDBJ databases">
        <authorList>
            <person name="Kaushik A."/>
        </authorList>
    </citation>
    <scope>NUCLEOTIDE SEQUENCE</scope>
    <source>
        <strain evidence="2">Type strain: AG8-Rh-89/</strain>
    </source>
</reference>
<accession>A0A8H3BSR9</accession>
<proteinExistence type="predicted"/>
<evidence type="ECO:0000256" key="1">
    <source>
        <dbReference type="SAM" id="MobiDB-lite"/>
    </source>
</evidence>
<dbReference type="Proteomes" id="UP000663850">
    <property type="component" value="Unassembled WGS sequence"/>
</dbReference>
<evidence type="ECO:0000313" key="3">
    <source>
        <dbReference type="Proteomes" id="UP000663850"/>
    </source>
</evidence>
<protein>
    <submittedName>
        <fullName evidence="2">Uncharacterized protein</fullName>
    </submittedName>
</protein>
<dbReference type="AlphaFoldDB" id="A0A8H3BSR9"/>
<evidence type="ECO:0000313" key="2">
    <source>
        <dbReference type="EMBL" id="CAE6464680.1"/>
    </source>
</evidence>